<accession>A0ABY9WHX9</accession>
<name>A0ABY9WHX9_9BACT</name>
<dbReference type="PANTHER" id="PTHR15910">
    <property type="entry name" value="ARCHAEMETZINCIN"/>
    <property type="match status" value="1"/>
</dbReference>
<dbReference type="CDD" id="cd11375">
    <property type="entry name" value="Peptidase_M54"/>
    <property type="match status" value="1"/>
</dbReference>
<dbReference type="PIRSF" id="PIRSF005785">
    <property type="entry name" value="Zn-prot_arch"/>
    <property type="match status" value="1"/>
</dbReference>
<keyword evidence="6" id="KW-0482">Metalloprotease</keyword>
<evidence type="ECO:0000256" key="2">
    <source>
        <dbReference type="ARBA" id="ARBA00022670"/>
    </source>
</evidence>
<comment type="cofactor">
    <cofactor evidence="1">
        <name>Zn(2+)</name>
        <dbReference type="ChEBI" id="CHEBI:29105"/>
    </cofactor>
</comment>
<gene>
    <name evidence="7" type="ORF">F0U60_03060</name>
</gene>
<dbReference type="NCBIfam" id="NF033824">
    <property type="entry name" value="Myxo_non_zincin"/>
    <property type="match status" value="1"/>
</dbReference>
<organism evidence="7 8">
    <name type="scientific">Archangium minus</name>
    <dbReference type="NCBI Taxonomy" id="83450"/>
    <lineage>
        <taxon>Bacteria</taxon>
        <taxon>Pseudomonadati</taxon>
        <taxon>Myxococcota</taxon>
        <taxon>Myxococcia</taxon>
        <taxon>Myxococcales</taxon>
        <taxon>Cystobacterineae</taxon>
        <taxon>Archangiaceae</taxon>
        <taxon>Archangium</taxon>
    </lineage>
</organism>
<dbReference type="RefSeq" id="WP_395813741.1">
    <property type="nucleotide sequence ID" value="NZ_CP043494.1"/>
</dbReference>
<dbReference type="InterPro" id="IPR012091">
    <property type="entry name" value="Pept_M54_archaemetzncn_arc/bac"/>
</dbReference>
<keyword evidence="8" id="KW-1185">Reference proteome</keyword>
<proteinExistence type="predicted"/>
<dbReference type="Gene3D" id="3.40.390.10">
    <property type="entry name" value="Collagenase (Catalytic Domain)"/>
    <property type="match status" value="1"/>
</dbReference>
<dbReference type="PANTHER" id="PTHR15910:SF1">
    <property type="entry name" value="ARCHAEMETZINCIN-2"/>
    <property type="match status" value="1"/>
</dbReference>
<dbReference type="Pfam" id="PF07998">
    <property type="entry name" value="Peptidase_M54"/>
    <property type="match status" value="1"/>
</dbReference>
<evidence type="ECO:0000256" key="4">
    <source>
        <dbReference type="ARBA" id="ARBA00022801"/>
    </source>
</evidence>
<dbReference type="Proteomes" id="UP001611383">
    <property type="component" value="Chromosome"/>
</dbReference>
<evidence type="ECO:0000256" key="1">
    <source>
        <dbReference type="ARBA" id="ARBA00001947"/>
    </source>
</evidence>
<sequence length="177" mass="19638">MPQPQKVLLLVSVGGPPPVVLRELEDPISLQLGVRSVVSKTVLPTPTYAFNKDRGQYHCNAIMRRLATVLEPGQSFVLGVTDVDLFVPDSPFVLGEADRESKSAVLSLARLRQGADGDQLRRRLQVEAVHLAGHLLGLSFCEDARCVMFFAQVQQDCDRKQLSLCNNCRNELNKLNR</sequence>
<dbReference type="InterPro" id="IPR024079">
    <property type="entry name" value="MetalloPept_cat_dom_sf"/>
</dbReference>
<evidence type="ECO:0000256" key="5">
    <source>
        <dbReference type="ARBA" id="ARBA00022833"/>
    </source>
</evidence>
<evidence type="ECO:0000256" key="6">
    <source>
        <dbReference type="ARBA" id="ARBA00023049"/>
    </source>
</evidence>
<keyword evidence="4" id="KW-0378">Hydrolase</keyword>
<dbReference type="InterPro" id="IPR012962">
    <property type="entry name" value="Pept_M54_archaemetzincn"/>
</dbReference>
<keyword evidence="3" id="KW-0479">Metal-binding</keyword>
<evidence type="ECO:0000256" key="3">
    <source>
        <dbReference type="ARBA" id="ARBA00022723"/>
    </source>
</evidence>
<evidence type="ECO:0000313" key="7">
    <source>
        <dbReference type="EMBL" id="WNG43190.1"/>
    </source>
</evidence>
<dbReference type="SUPFAM" id="SSF55486">
    <property type="entry name" value="Metalloproteases ('zincins'), catalytic domain"/>
    <property type="match status" value="1"/>
</dbReference>
<dbReference type="EMBL" id="CP043494">
    <property type="protein sequence ID" value="WNG43190.1"/>
    <property type="molecule type" value="Genomic_DNA"/>
</dbReference>
<keyword evidence="5" id="KW-0862">Zinc</keyword>
<evidence type="ECO:0000313" key="8">
    <source>
        <dbReference type="Proteomes" id="UP001611383"/>
    </source>
</evidence>
<protein>
    <submittedName>
        <fullName evidence="7">Non-proteolytic archaemetzincin-like protein</fullName>
    </submittedName>
</protein>
<reference evidence="7 8" key="1">
    <citation type="submission" date="2019-08" db="EMBL/GenBank/DDBJ databases">
        <title>Archangium and Cystobacter genomes.</title>
        <authorList>
            <person name="Chen I.-C.K."/>
            <person name="Wielgoss S."/>
        </authorList>
    </citation>
    <scope>NUCLEOTIDE SEQUENCE [LARGE SCALE GENOMIC DNA]</scope>
    <source>
        <strain evidence="7 8">Cbm 6</strain>
    </source>
</reference>
<keyword evidence="2" id="KW-0645">Protease</keyword>